<evidence type="ECO:0000313" key="1">
    <source>
        <dbReference type="Proteomes" id="UP000887580"/>
    </source>
</evidence>
<protein>
    <submittedName>
        <fullName evidence="2">Uncharacterized protein</fullName>
    </submittedName>
</protein>
<name>A0AC35ERV6_9BILA</name>
<sequence length="151" mass="17039">MCFLFFSPISSFINTITPITHRQKRSAAELAILNSGKTEGIIGTTIALQCDEATAEDIPSNGYHLCRNCRAVRQLPETYFPRVLNEVICAEGNCLRGDGKCQQRYLPFRILQNVGNSQCPQWRETDIQIRTCCDCVIHPNSPFIKYITPPD</sequence>
<accession>A0AC35ERV6</accession>
<proteinExistence type="predicted"/>
<dbReference type="WBParaSite" id="PS1159_v2.g10255.t1">
    <property type="protein sequence ID" value="PS1159_v2.g10255.t1"/>
    <property type="gene ID" value="PS1159_v2.g10255"/>
</dbReference>
<organism evidence="1 2">
    <name type="scientific">Panagrolaimus sp. PS1159</name>
    <dbReference type="NCBI Taxonomy" id="55785"/>
    <lineage>
        <taxon>Eukaryota</taxon>
        <taxon>Metazoa</taxon>
        <taxon>Ecdysozoa</taxon>
        <taxon>Nematoda</taxon>
        <taxon>Chromadorea</taxon>
        <taxon>Rhabditida</taxon>
        <taxon>Tylenchina</taxon>
        <taxon>Panagrolaimomorpha</taxon>
        <taxon>Panagrolaimoidea</taxon>
        <taxon>Panagrolaimidae</taxon>
        <taxon>Panagrolaimus</taxon>
    </lineage>
</organism>
<reference evidence="2" key="1">
    <citation type="submission" date="2022-11" db="UniProtKB">
        <authorList>
            <consortium name="WormBaseParasite"/>
        </authorList>
    </citation>
    <scope>IDENTIFICATION</scope>
</reference>
<evidence type="ECO:0000313" key="2">
    <source>
        <dbReference type="WBParaSite" id="PS1159_v2.g10255.t1"/>
    </source>
</evidence>
<dbReference type="Proteomes" id="UP000887580">
    <property type="component" value="Unplaced"/>
</dbReference>